<accession>A0A5Q2QA72</accession>
<keyword evidence="4" id="KW-1185">Reference proteome</keyword>
<gene>
    <name evidence="3" type="ORF">GH975_05855</name>
</gene>
<feature type="region of interest" description="Disordered" evidence="1">
    <location>
        <begin position="405"/>
        <end position="433"/>
    </location>
</feature>
<sequence length="433" mass="47621">MSFAVFGVFLLLVLFGSLRWLVPTLVAFAVLVPFTEGLVVAGIDLKYIRLLSLAGLVRLIAMGRFSLELNQVDRVYLFWVLSGFAVFMLANLNGSSFVYRAGMAFDGLVLWALARWALNADWYGVAVRAFTVALVLVSISVAAELYSGSNVLGAIGQPDALWRDGKARLYAAFDHPILMGSFFAAVLPLVLGLWVTQKISKISALVAGALTVMIVLSTSSSGPIAAMAVGVLAFAGFKLKSWVYPGLIALVLIAGVLHFLVMEQSVWLLLGRLDLTGSSTGYHRYWLIEQTVNHFNEWFLVGTRDISHWNVWANDVTSMYVLQAITGGLVVLVAFFWMCWKLFVRLENTESVDPIALPPVLQWGLFCSFLTQLASFMSVAYWGQTLVLFGFWVALYSSLPRQRTAQPQQQSRPAVVGSSPKFQRPAVSPRSLG</sequence>
<evidence type="ECO:0000256" key="1">
    <source>
        <dbReference type="SAM" id="MobiDB-lite"/>
    </source>
</evidence>
<dbReference type="RefSeq" id="WP_153713627.1">
    <property type="nucleotide sequence ID" value="NZ_CP045871.1"/>
</dbReference>
<protein>
    <recommendedName>
        <fullName evidence="5">O-antigen ligase</fullName>
    </recommendedName>
</protein>
<evidence type="ECO:0000313" key="4">
    <source>
        <dbReference type="Proteomes" id="UP000388235"/>
    </source>
</evidence>
<feature type="transmembrane region" description="Helical" evidence="2">
    <location>
        <begin position="363"/>
        <end position="396"/>
    </location>
</feature>
<keyword evidence="2" id="KW-1133">Transmembrane helix</keyword>
<dbReference type="EMBL" id="CP045871">
    <property type="protein sequence ID" value="QGG80123.1"/>
    <property type="molecule type" value="Genomic_DNA"/>
</dbReference>
<feature type="transmembrane region" description="Helical" evidence="2">
    <location>
        <begin position="241"/>
        <end position="262"/>
    </location>
</feature>
<dbReference type="OrthoDB" id="264250at2"/>
<dbReference type="Proteomes" id="UP000388235">
    <property type="component" value="Chromosome"/>
</dbReference>
<feature type="transmembrane region" description="Helical" evidence="2">
    <location>
        <begin position="47"/>
        <end position="67"/>
    </location>
</feature>
<evidence type="ECO:0000256" key="2">
    <source>
        <dbReference type="SAM" id="Phobius"/>
    </source>
</evidence>
<name>A0A5Q2QA72_9GAMM</name>
<evidence type="ECO:0000313" key="3">
    <source>
        <dbReference type="EMBL" id="QGG80123.1"/>
    </source>
</evidence>
<dbReference type="AlphaFoldDB" id="A0A5Q2QA72"/>
<dbReference type="KEGG" id="llp:GH975_05855"/>
<reference evidence="3 4" key="1">
    <citation type="submission" date="2019-11" db="EMBL/GenBank/DDBJ databases">
        <authorList>
            <person name="Khan S.A."/>
            <person name="Jeon C.O."/>
            <person name="Chun B.H."/>
        </authorList>
    </citation>
    <scope>NUCLEOTIDE SEQUENCE [LARGE SCALE GENOMIC DNA]</scope>
    <source>
        <strain evidence="3 4">IMCC 1097</strain>
    </source>
</reference>
<proteinExistence type="predicted"/>
<keyword evidence="2" id="KW-0812">Transmembrane</keyword>
<feature type="transmembrane region" description="Helical" evidence="2">
    <location>
        <begin position="202"/>
        <end position="235"/>
    </location>
</feature>
<feature type="transmembrane region" description="Helical" evidence="2">
    <location>
        <begin position="125"/>
        <end position="143"/>
    </location>
</feature>
<keyword evidence="2" id="KW-0472">Membrane</keyword>
<evidence type="ECO:0008006" key="5">
    <source>
        <dbReference type="Google" id="ProtNLM"/>
    </source>
</evidence>
<organism evidence="3 4">
    <name type="scientific">Litorivicinus lipolyticus</name>
    <dbReference type="NCBI Taxonomy" id="418701"/>
    <lineage>
        <taxon>Bacteria</taxon>
        <taxon>Pseudomonadati</taxon>
        <taxon>Pseudomonadota</taxon>
        <taxon>Gammaproteobacteria</taxon>
        <taxon>Oceanospirillales</taxon>
        <taxon>Litorivicinaceae</taxon>
        <taxon>Litorivicinus</taxon>
    </lineage>
</organism>
<feature type="transmembrane region" description="Helical" evidence="2">
    <location>
        <begin position="320"/>
        <end position="343"/>
    </location>
</feature>
<feature type="transmembrane region" description="Helical" evidence="2">
    <location>
        <begin position="177"/>
        <end position="195"/>
    </location>
</feature>
<feature type="transmembrane region" description="Helical" evidence="2">
    <location>
        <begin position="74"/>
        <end position="92"/>
    </location>
</feature>